<comment type="caution">
    <text evidence="6">The sequence shown here is derived from an EMBL/GenBank/DDBJ whole genome shotgun (WGS) entry which is preliminary data.</text>
</comment>
<reference evidence="6 7" key="1">
    <citation type="submission" date="2021-06" db="EMBL/GenBank/DDBJ databases">
        <authorList>
            <person name="Palmer J.M."/>
        </authorList>
    </citation>
    <scope>NUCLEOTIDE SEQUENCE [LARGE SCALE GENOMIC DNA]</scope>
    <source>
        <strain evidence="6 7">GA_2019</strain>
        <tissue evidence="6">Muscle</tissue>
    </source>
</reference>
<dbReference type="PANTHER" id="PTHR23170">
    <property type="entry name" value="NY-REN-58 ANTIGEN"/>
    <property type="match status" value="1"/>
</dbReference>
<name>A0ABV0MYU4_9TELE</name>
<evidence type="ECO:0000313" key="6">
    <source>
        <dbReference type="EMBL" id="MEQ2164303.1"/>
    </source>
</evidence>
<feature type="coiled-coil region" evidence="5">
    <location>
        <begin position="54"/>
        <end position="120"/>
    </location>
</feature>
<evidence type="ECO:0000256" key="2">
    <source>
        <dbReference type="ARBA" id="ARBA00022490"/>
    </source>
</evidence>
<comment type="subcellular location">
    <subcellularLocation>
        <location evidence="1">Cytoplasm</location>
        <location evidence="1">Cytoskeleton</location>
        <location evidence="1">Microtubule organizing center</location>
        <location evidence="1">Centrosome</location>
    </subcellularLocation>
</comment>
<feature type="coiled-coil region" evidence="5">
    <location>
        <begin position="151"/>
        <end position="337"/>
    </location>
</feature>
<evidence type="ECO:0000256" key="4">
    <source>
        <dbReference type="ARBA" id="ARBA00023212"/>
    </source>
</evidence>
<organism evidence="6 7">
    <name type="scientific">Goodea atripinnis</name>
    <dbReference type="NCBI Taxonomy" id="208336"/>
    <lineage>
        <taxon>Eukaryota</taxon>
        <taxon>Metazoa</taxon>
        <taxon>Chordata</taxon>
        <taxon>Craniata</taxon>
        <taxon>Vertebrata</taxon>
        <taxon>Euteleostomi</taxon>
        <taxon>Actinopterygii</taxon>
        <taxon>Neopterygii</taxon>
        <taxon>Teleostei</taxon>
        <taxon>Neoteleostei</taxon>
        <taxon>Acanthomorphata</taxon>
        <taxon>Ovalentaria</taxon>
        <taxon>Atherinomorphae</taxon>
        <taxon>Cyprinodontiformes</taxon>
        <taxon>Goodeidae</taxon>
        <taxon>Goodea</taxon>
    </lineage>
</organism>
<evidence type="ECO:0000256" key="3">
    <source>
        <dbReference type="ARBA" id="ARBA00023054"/>
    </source>
</evidence>
<sequence length="376" mass="43182">MTSTLGQSAPLVSNLEPGMGKSAAMLGLSAGLSAGLGGAEMELQKMLIDERIKCENQRTNYQTLKAEHTSLQAEFMRVQGEVKRLLSEKQSEQEKLQLLLAELRGELLDKTRELEELRLQEAEKYRSEYNKLRYDFTFIKTQFEHQREEHARVLEERRIRYEAEVSRLEKDREELAAQYQGSDTLRDGKRVEALLREKAQLHQRLKGLEAEVAELRAQRENSGQQAESVQRIQIRQLTELQAVAKSLELERMESELRQDHEQNSQLTGRLHKAEREIESLKHSHKLELASVKLECARSKGEIERERDTLQGQMDEEQAQLKRRLKELQRRHNEFRRLLLGGQGPFSGEPAFTASSFSFPVLGCEGPLSADLVSFTA</sequence>
<gene>
    <name evidence="6" type="primary">CEP83</name>
    <name evidence="6" type="ORF">GOODEAATRI_005247</name>
</gene>
<keyword evidence="4" id="KW-0206">Cytoskeleton</keyword>
<dbReference type="InterPro" id="IPR052116">
    <property type="entry name" value="Centro_Cilium_Assembly"/>
</dbReference>
<evidence type="ECO:0000256" key="5">
    <source>
        <dbReference type="SAM" id="Coils"/>
    </source>
</evidence>
<keyword evidence="7" id="KW-1185">Reference proteome</keyword>
<protein>
    <submittedName>
        <fullName evidence="6">Centrosomal protein of 83 kDa</fullName>
    </submittedName>
</protein>
<keyword evidence="3 5" id="KW-0175">Coiled coil</keyword>
<dbReference type="EMBL" id="JAHRIO010020227">
    <property type="protein sequence ID" value="MEQ2164303.1"/>
    <property type="molecule type" value="Genomic_DNA"/>
</dbReference>
<keyword evidence="2" id="KW-0963">Cytoplasm</keyword>
<dbReference type="PANTHER" id="PTHR23170:SF2">
    <property type="entry name" value="CENTROSOMAL PROTEIN OF 83 KDA"/>
    <property type="match status" value="1"/>
</dbReference>
<dbReference type="Proteomes" id="UP001476798">
    <property type="component" value="Unassembled WGS sequence"/>
</dbReference>
<evidence type="ECO:0000256" key="1">
    <source>
        <dbReference type="ARBA" id="ARBA00004300"/>
    </source>
</evidence>
<accession>A0ABV0MYU4</accession>
<proteinExistence type="predicted"/>
<evidence type="ECO:0000313" key="7">
    <source>
        <dbReference type="Proteomes" id="UP001476798"/>
    </source>
</evidence>